<evidence type="ECO:0000313" key="2">
    <source>
        <dbReference type="Proteomes" id="UP000679179"/>
    </source>
</evidence>
<protein>
    <recommendedName>
        <fullName evidence="3">Acetyltransferase (GNAT) domain-containing protein</fullName>
    </recommendedName>
</protein>
<evidence type="ECO:0008006" key="3">
    <source>
        <dbReference type="Google" id="ProtNLM"/>
    </source>
</evidence>
<dbReference type="SUPFAM" id="SSF55729">
    <property type="entry name" value="Acyl-CoA N-acyltransferases (Nat)"/>
    <property type="match status" value="1"/>
</dbReference>
<dbReference type="InterPro" id="IPR016181">
    <property type="entry name" value="Acyl_CoA_acyltransferase"/>
</dbReference>
<dbReference type="Proteomes" id="UP000679179">
    <property type="component" value="Unassembled WGS sequence"/>
</dbReference>
<keyword evidence="2" id="KW-1185">Reference proteome</keyword>
<dbReference type="Gene3D" id="3.40.630.30">
    <property type="match status" value="1"/>
</dbReference>
<organism evidence="1 2">
    <name type="scientific">Clostridium polyendosporum</name>
    <dbReference type="NCBI Taxonomy" id="69208"/>
    <lineage>
        <taxon>Bacteria</taxon>
        <taxon>Bacillati</taxon>
        <taxon>Bacillota</taxon>
        <taxon>Clostridia</taxon>
        <taxon>Eubacteriales</taxon>
        <taxon>Clostridiaceae</taxon>
        <taxon>Clostridium</taxon>
    </lineage>
</organism>
<name>A0A919S0R7_9CLOT</name>
<reference evidence="1" key="1">
    <citation type="submission" date="2021-03" db="EMBL/GenBank/DDBJ databases">
        <title>Taxonomic study of Clostridium polyendosporum from meadow-gley soil under rice.</title>
        <authorList>
            <person name="Kobayashi H."/>
            <person name="Tanizawa Y."/>
            <person name="Yagura M."/>
        </authorList>
    </citation>
    <scope>NUCLEOTIDE SEQUENCE</scope>
    <source>
        <strain evidence="1">JCM 30710</strain>
    </source>
</reference>
<comment type="caution">
    <text evidence="1">The sequence shown here is derived from an EMBL/GenBank/DDBJ whole genome shotgun (WGS) entry which is preliminary data.</text>
</comment>
<sequence>MIQVYDDRYRKEVILDFAKNQSLSIIILDTPSKANRSHSFYKKVGFKQIPKEALPIPYEYPDRDSLIFRLDLR</sequence>
<dbReference type="AlphaFoldDB" id="A0A919S0R7"/>
<accession>A0A919S0R7</accession>
<gene>
    <name evidence="1" type="ORF">CPJCM30710_19650</name>
</gene>
<dbReference type="EMBL" id="BOPZ01000015">
    <property type="protein sequence ID" value="GIM29299.1"/>
    <property type="molecule type" value="Genomic_DNA"/>
</dbReference>
<proteinExistence type="predicted"/>
<evidence type="ECO:0000313" key="1">
    <source>
        <dbReference type="EMBL" id="GIM29299.1"/>
    </source>
</evidence>
<dbReference type="RefSeq" id="WP_212903999.1">
    <property type="nucleotide sequence ID" value="NZ_BOPZ01000015.1"/>
</dbReference>